<sequence length="39" mass="4124">MRNALAESEYISYGCVVSGFKDVTVKGVVTVFVGQVGGR</sequence>
<comment type="caution">
    <text evidence="1">The sequence shown here is derived from an EMBL/GenBank/DDBJ whole genome shotgun (WGS) entry which is preliminary data.</text>
</comment>
<dbReference type="Proteomes" id="UP000574761">
    <property type="component" value="Unassembled WGS sequence"/>
</dbReference>
<evidence type="ECO:0000313" key="2">
    <source>
        <dbReference type="Proteomes" id="UP000574761"/>
    </source>
</evidence>
<evidence type="ECO:0000313" key="1">
    <source>
        <dbReference type="EMBL" id="MBB3977852.1"/>
    </source>
</evidence>
<dbReference type="AlphaFoldDB" id="A0A7W6GK15"/>
<protein>
    <submittedName>
        <fullName evidence="1">Uncharacterized protein</fullName>
    </submittedName>
</protein>
<dbReference type="EMBL" id="JACIEE010000006">
    <property type="protein sequence ID" value="MBB3977852.1"/>
    <property type="molecule type" value="Genomic_DNA"/>
</dbReference>
<accession>A0A7W6GK15</accession>
<organism evidence="1 2">
    <name type="scientific">Mycoplana azooxidifex</name>
    <dbReference type="NCBI Taxonomy" id="1636188"/>
    <lineage>
        <taxon>Bacteria</taxon>
        <taxon>Pseudomonadati</taxon>
        <taxon>Pseudomonadota</taxon>
        <taxon>Alphaproteobacteria</taxon>
        <taxon>Hyphomicrobiales</taxon>
        <taxon>Rhizobiaceae</taxon>
        <taxon>Mycoplana</taxon>
    </lineage>
</organism>
<name>A0A7W6GK15_9HYPH</name>
<gene>
    <name evidence="1" type="ORF">GGQ64_003066</name>
</gene>
<proteinExistence type="predicted"/>
<keyword evidence="2" id="KW-1185">Reference proteome</keyword>
<reference evidence="1 2" key="1">
    <citation type="submission" date="2020-08" db="EMBL/GenBank/DDBJ databases">
        <title>Genomic Encyclopedia of Type Strains, Phase IV (KMG-IV): sequencing the most valuable type-strain genomes for metagenomic binning, comparative biology and taxonomic classification.</title>
        <authorList>
            <person name="Goeker M."/>
        </authorList>
    </citation>
    <scope>NUCLEOTIDE SEQUENCE [LARGE SCALE GENOMIC DNA]</scope>
    <source>
        <strain evidence="1 2">DSM 100211</strain>
    </source>
</reference>